<sequence>MHNHQFWARHFQQAFIPHLRRLHQTLEERLLPSLGDLAAEADRVQEVAFDRFNQMPADEDCDPAWPAEMAHEEALEHYLGMCAVRQTLLNAFAPILYHTWEQQLLAFHRREVLHPTEEHEPKLLSINVLKERLSLKGVELKALPSWAIIDELKHVANTVKHADGTSAEIVKTQYPALLKPPALEKFDFPNLYYRPRIYSPLSGDDIFLRETDLRRYVEAAVTFWPDFANALADA</sequence>
<protein>
    <submittedName>
        <fullName evidence="1">Uncharacterized protein</fullName>
    </submittedName>
</protein>
<organism evidence="1 2">
    <name type="scientific">Jeongeupia chitinilytica</name>
    <dbReference type="NCBI Taxonomy" id="1041641"/>
    <lineage>
        <taxon>Bacteria</taxon>
        <taxon>Pseudomonadati</taxon>
        <taxon>Pseudomonadota</taxon>
        <taxon>Betaproteobacteria</taxon>
        <taxon>Neisseriales</taxon>
        <taxon>Chitinibacteraceae</taxon>
        <taxon>Jeongeupia</taxon>
    </lineage>
</organism>
<dbReference type="RefSeq" id="WP_189459214.1">
    <property type="nucleotide sequence ID" value="NZ_BMYO01000003.1"/>
</dbReference>
<reference evidence="2" key="1">
    <citation type="journal article" date="2019" name="Int. J. Syst. Evol. Microbiol.">
        <title>The Global Catalogue of Microorganisms (GCM) 10K type strain sequencing project: providing services to taxonomists for standard genome sequencing and annotation.</title>
        <authorList>
            <consortium name="The Broad Institute Genomics Platform"/>
            <consortium name="The Broad Institute Genome Sequencing Center for Infectious Disease"/>
            <person name="Wu L."/>
            <person name="Ma J."/>
        </authorList>
    </citation>
    <scope>NUCLEOTIDE SEQUENCE [LARGE SCALE GENOMIC DNA]</scope>
    <source>
        <strain evidence="2">KCTC 23701</strain>
    </source>
</reference>
<accession>A0ABQ3GX91</accession>
<proteinExistence type="predicted"/>
<keyword evidence="2" id="KW-1185">Reference proteome</keyword>
<comment type="caution">
    <text evidence="1">The sequence shown here is derived from an EMBL/GenBank/DDBJ whole genome shotgun (WGS) entry which is preliminary data.</text>
</comment>
<dbReference type="Proteomes" id="UP000604737">
    <property type="component" value="Unassembled WGS sequence"/>
</dbReference>
<evidence type="ECO:0000313" key="2">
    <source>
        <dbReference type="Proteomes" id="UP000604737"/>
    </source>
</evidence>
<name>A0ABQ3GX91_9NEIS</name>
<dbReference type="EMBL" id="BMYO01000003">
    <property type="protein sequence ID" value="GHD59720.1"/>
    <property type="molecule type" value="Genomic_DNA"/>
</dbReference>
<gene>
    <name evidence="1" type="ORF">GCM10007350_11350</name>
</gene>
<evidence type="ECO:0000313" key="1">
    <source>
        <dbReference type="EMBL" id="GHD59720.1"/>
    </source>
</evidence>